<protein>
    <submittedName>
        <fullName evidence="1">Phosphohydrolase</fullName>
    </submittedName>
</protein>
<reference evidence="1 2" key="2">
    <citation type="submission" date="2023-06" db="EMBL/GenBank/DDBJ databases">
        <authorList>
            <person name="Zeman M."/>
            <person name="Kubasova T."/>
            <person name="Jahodarova E."/>
            <person name="Nykrynova M."/>
            <person name="Rychlik I."/>
        </authorList>
    </citation>
    <scope>NUCLEOTIDE SEQUENCE [LARGE SCALE GENOMIC DNA]</scope>
    <source>
        <strain evidence="1 2">ET341</strain>
    </source>
</reference>
<dbReference type="Gene3D" id="1.10.3210.10">
    <property type="entry name" value="Hypothetical protein af1432"/>
    <property type="match status" value="1"/>
</dbReference>
<dbReference type="SUPFAM" id="SSF109604">
    <property type="entry name" value="HD-domain/PDEase-like"/>
    <property type="match status" value="1"/>
</dbReference>
<gene>
    <name evidence="1" type="ORF">QUV98_01265</name>
</gene>
<dbReference type="RefSeq" id="WP_289527093.1">
    <property type="nucleotide sequence ID" value="NZ_JAUDCK010000002.1"/>
</dbReference>
<dbReference type="EMBL" id="JAUDCK010000002">
    <property type="protein sequence ID" value="MDM8194939.1"/>
    <property type="molecule type" value="Genomic_DNA"/>
</dbReference>
<sequence length="179" mass="21114">MNPYMHTYTGKKINPFAFTKDDIDIKDIAHALSLLCRGGGHLKMFYSVAQHSLNCAQEAFLRYQDSRLSLACLLHDASEVYISDIIRPLKQHLKLYEDIESQWMKVIFEKYELSELKDEDLLKIKRIDDDMLAYELYTLMEHQSKPSCLLKSQPCFAERHHHDVEKEFLELFERLSNIK</sequence>
<comment type="caution">
    <text evidence="1">The sequence shown here is derived from an EMBL/GenBank/DDBJ whole genome shotgun (WGS) entry which is preliminary data.</text>
</comment>
<evidence type="ECO:0000313" key="2">
    <source>
        <dbReference type="Proteomes" id="UP001529275"/>
    </source>
</evidence>
<keyword evidence="2" id="KW-1185">Reference proteome</keyword>
<proteinExistence type="predicted"/>
<name>A0ABT7UFL4_9FIRM</name>
<organism evidence="1 2">
    <name type="scientific">Massilimicrobiota timonensis</name>
    <dbReference type="NCBI Taxonomy" id="1776392"/>
    <lineage>
        <taxon>Bacteria</taxon>
        <taxon>Bacillati</taxon>
        <taxon>Bacillota</taxon>
        <taxon>Erysipelotrichia</taxon>
        <taxon>Erysipelotrichales</taxon>
        <taxon>Erysipelotrichaceae</taxon>
        <taxon>Massilimicrobiota</taxon>
    </lineage>
</organism>
<reference evidence="2" key="1">
    <citation type="submission" date="2023-06" db="EMBL/GenBank/DDBJ databases">
        <title>Identification and characterization of horizontal gene transfer across gut microbiota members of farm animals based on homology search.</title>
        <authorList>
            <person name="Zeman M."/>
            <person name="Kubasova T."/>
            <person name="Jahodarova E."/>
            <person name="Nykrynova M."/>
            <person name="Rychlik I."/>
        </authorList>
    </citation>
    <scope>NUCLEOTIDE SEQUENCE [LARGE SCALE GENOMIC DNA]</scope>
    <source>
        <strain evidence="2">ET341</strain>
    </source>
</reference>
<accession>A0ABT7UFL4</accession>
<evidence type="ECO:0000313" key="1">
    <source>
        <dbReference type="EMBL" id="MDM8194939.1"/>
    </source>
</evidence>
<dbReference type="Proteomes" id="UP001529275">
    <property type="component" value="Unassembled WGS sequence"/>
</dbReference>